<dbReference type="VEuPathDB" id="FungiDB:PPTG_18616"/>
<feature type="domain" description="WRKY19-like zinc finger" evidence="1">
    <location>
        <begin position="89"/>
        <end position="112"/>
    </location>
</feature>
<dbReference type="EMBL" id="KI696392">
    <property type="protein sequence ID" value="ETM32147.1"/>
    <property type="molecule type" value="Genomic_DNA"/>
</dbReference>
<proteinExistence type="predicted"/>
<dbReference type="PANTHER" id="PTHR31827:SF1">
    <property type="entry name" value="EMB|CAB89363.1"/>
    <property type="match status" value="1"/>
</dbReference>
<dbReference type="Gene3D" id="3.40.50.150">
    <property type="entry name" value="Vaccinia Virus protein VP39"/>
    <property type="match status" value="1"/>
</dbReference>
<sequence>MSTGDVIYKSFLILLSNPNIVNVIGTTTPPAAKSQAKKTYKRPQCKHEGCTNQVKSRGLCKSHGGGIRCKVEGCDRSATKGGHCYTHGGKACSVEGCEKSAQRKGLCYAHGGKPADAKRCSVSGCLMVARTKNLCRAHGGGAPLCVVEGCEKVAEPGGRCGTHGGGKRCKIEGCTKRRVTKGLCYDHGGGRHCSLEWCNKHADKSGFCAAHKKEKQQMKRVKRREANLIEWGVESESNEIVASCATSLTGHTNADGASTASTMGTEKDSVYESVRIMPPKTDSLFRWIEEREREHHDSSISSWGRVLDAGTGHHSLSWLLHGASSSLIKEVVAVTGEKPLANDLSTEFDPSKTPHATPLTVHAGNWQNANFLSNEKPFDVIIADYLVGAIEGFAPYYQDQICGRLEKLLAVGGRIYLVGLQPLSESQAPVGSIDADVEAGKLIQEVARTRDACLLLAGRRCYREYPIDWSQRQLEKVGLEVTNSIRLTNVYGRSAITRQLEVGRRHIPLLKDSVLANNMHQALDRVDERLEKEFGSGALPKEEQRRIRFGFDYVIAARKPAQA</sequence>
<organism evidence="2">
    <name type="scientific">Phytophthora nicotianae</name>
    <name type="common">Potato buckeye rot agent</name>
    <name type="synonym">Phytophthora parasitica</name>
    <dbReference type="NCBI Taxonomy" id="4792"/>
    <lineage>
        <taxon>Eukaryota</taxon>
        <taxon>Sar</taxon>
        <taxon>Stramenopiles</taxon>
        <taxon>Oomycota</taxon>
        <taxon>Peronosporomycetes</taxon>
        <taxon>Peronosporales</taxon>
        <taxon>Peronosporaceae</taxon>
        <taxon>Phytophthora</taxon>
    </lineage>
</organism>
<dbReference type="InterPro" id="IPR056866">
    <property type="entry name" value="Znf_WRKY19"/>
</dbReference>
<dbReference type="Proteomes" id="UP000054532">
    <property type="component" value="Unassembled WGS sequence"/>
</dbReference>
<protein>
    <recommendedName>
        <fullName evidence="1">WRKY19-like zinc finger domain-containing protein</fullName>
    </recommendedName>
</protein>
<dbReference type="PANTHER" id="PTHR31827">
    <property type="entry name" value="EMB|CAB89363.1"/>
    <property type="match status" value="1"/>
</dbReference>
<accession>W2M6X8</accession>
<evidence type="ECO:0000259" key="1">
    <source>
        <dbReference type="Pfam" id="PF24906"/>
    </source>
</evidence>
<dbReference type="AlphaFoldDB" id="W2M6X8"/>
<dbReference type="VEuPathDB" id="FungiDB:PPTG_18617"/>
<reference evidence="2" key="1">
    <citation type="submission" date="2013-11" db="EMBL/GenBank/DDBJ databases">
        <title>The Genome Sequence of Phytophthora parasitica IAC_01/95.</title>
        <authorList>
            <consortium name="The Broad Institute Genomics Platform"/>
            <person name="Russ C."/>
            <person name="Tyler B."/>
            <person name="Panabieres F."/>
            <person name="Shan W."/>
            <person name="Tripathy S."/>
            <person name="Grunwald N."/>
            <person name="Machado M."/>
            <person name="Johnson C.S."/>
            <person name="Arredondo F."/>
            <person name="Hong C."/>
            <person name="Coffey M."/>
            <person name="Young S.K."/>
            <person name="Zeng Q."/>
            <person name="Gargeya S."/>
            <person name="Fitzgerald M."/>
            <person name="Abouelleil A."/>
            <person name="Alvarado L."/>
            <person name="Chapman S.B."/>
            <person name="Gainer-Dewar J."/>
            <person name="Goldberg J."/>
            <person name="Griggs A."/>
            <person name="Gujja S."/>
            <person name="Hansen M."/>
            <person name="Howarth C."/>
            <person name="Imamovic A."/>
            <person name="Ireland A."/>
            <person name="Larimer J."/>
            <person name="McCowan C."/>
            <person name="Murphy C."/>
            <person name="Pearson M."/>
            <person name="Poon T.W."/>
            <person name="Priest M."/>
            <person name="Roberts A."/>
            <person name="Saif S."/>
            <person name="Shea T."/>
            <person name="Sykes S."/>
            <person name="Wortman J."/>
            <person name="Nusbaum C."/>
            <person name="Birren B."/>
        </authorList>
    </citation>
    <scope>NUCLEOTIDE SEQUENCE [LARGE SCALE GENOMIC DNA]</scope>
    <source>
        <strain evidence="2">IAC_01/95</strain>
    </source>
</reference>
<evidence type="ECO:0000313" key="2">
    <source>
        <dbReference type="EMBL" id="ETM32147.1"/>
    </source>
</evidence>
<dbReference type="SUPFAM" id="SSF53335">
    <property type="entry name" value="S-adenosyl-L-methionine-dependent methyltransferases"/>
    <property type="match status" value="1"/>
</dbReference>
<dbReference type="Pfam" id="PF24906">
    <property type="entry name" value="Zf_WRKY19"/>
    <property type="match status" value="2"/>
</dbReference>
<dbReference type="InterPro" id="IPR029063">
    <property type="entry name" value="SAM-dependent_MTases_sf"/>
</dbReference>
<dbReference type="CDD" id="cd02440">
    <property type="entry name" value="AdoMet_MTases"/>
    <property type="match status" value="1"/>
</dbReference>
<name>W2M6X8_PHYNI</name>
<gene>
    <name evidence="2" type="ORF">L914_20392</name>
</gene>
<feature type="domain" description="WRKY19-like zinc finger" evidence="1">
    <location>
        <begin position="44"/>
        <end position="65"/>
    </location>
</feature>